<dbReference type="PANTHER" id="PTHR43065:SF50">
    <property type="entry name" value="HISTIDINE KINASE"/>
    <property type="match status" value="1"/>
</dbReference>
<dbReference type="Gene3D" id="3.30.565.10">
    <property type="entry name" value="Histidine kinase-like ATPase, C-terminal domain"/>
    <property type="match status" value="1"/>
</dbReference>
<name>A0ABT7C2U1_9CYAN</name>
<dbReference type="SMART" id="SM00388">
    <property type="entry name" value="HisKA"/>
    <property type="match status" value="1"/>
</dbReference>
<dbReference type="CDD" id="cd06225">
    <property type="entry name" value="HAMP"/>
    <property type="match status" value="1"/>
</dbReference>
<dbReference type="SMART" id="SM00387">
    <property type="entry name" value="HATPase_c"/>
    <property type="match status" value="1"/>
</dbReference>
<dbReference type="SUPFAM" id="SSF55874">
    <property type="entry name" value="ATPase domain of HSP90 chaperone/DNA topoisomerase II/histidine kinase"/>
    <property type="match status" value="1"/>
</dbReference>
<dbReference type="InterPro" id="IPR033479">
    <property type="entry name" value="dCache_1"/>
</dbReference>
<evidence type="ECO:0000313" key="16">
    <source>
        <dbReference type="Proteomes" id="UP001232992"/>
    </source>
</evidence>
<dbReference type="InterPro" id="IPR005467">
    <property type="entry name" value="His_kinase_dom"/>
</dbReference>
<keyword evidence="16" id="KW-1185">Reference proteome</keyword>
<evidence type="ECO:0000256" key="12">
    <source>
        <dbReference type="SAM" id="Coils"/>
    </source>
</evidence>
<evidence type="ECO:0000256" key="2">
    <source>
        <dbReference type="ARBA" id="ARBA00004651"/>
    </source>
</evidence>
<dbReference type="InterPro" id="IPR003594">
    <property type="entry name" value="HATPase_dom"/>
</dbReference>
<dbReference type="Gene3D" id="1.10.287.130">
    <property type="match status" value="1"/>
</dbReference>
<dbReference type="InterPro" id="IPR036890">
    <property type="entry name" value="HATPase_C_sf"/>
</dbReference>
<evidence type="ECO:0000256" key="6">
    <source>
        <dbReference type="ARBA" id="ARBA00022679"/>
    </source>
</evidence>
<evidence type="ECO:0000256" key="4">
    <source>
        <dbReference type="ARBA" id="ARBA00022475"/>
    </source>
</evidence>
<dbReference type="CDD" id="cd00082">
    <property type="entry name" value="HisKA"/>
    <property type="match status" value="1"/>
</dbReference>
<dbReference type="PROSITE" id="PS50109">
    <property type="entry name" value="HIS_KIN"/>
    <property type="match status" value="1"/>
</dbReference>
<feature type="coiled-coil region" evidence="12">
    <location>
        <begin position="347"/>
        <end position="395"/>
    </location>
</feature>
<keyword evidence="9" id="KW-1133">Transmembrane helix</keyword>
<evidence type="ECO:0000256" key="11">
    <source>
        <dbReference type="ARBA" id="ARBA00023136"/>
    </source>
</evidence>
<keyword evidence="4" id="KW-1003">Cell membrane</keyword>
<dbReference type="Gene3D" id="6.10.340.10">
    <property type="match status" value="1"/>
</dbReference>
<keyword evidence="12" id="KW-0175">Coiled coil</keyword>
<evidence type="ECO:0000259" key="14">
    <source>
        <dbReference type="PROSITE" id="PS50885"/>
    </source>
</evidence>
<keyword evidence="6" id="KW-0808">Transferase</keyword>
<keyword evidence="8" id="KW-0418">Kinase</keyword>
<keyword evidence="10" id="KW-0902">Two-component regulatory system</keyword>
<dbReference type="InterPro" id="IPR003660">
    <property type="entry name" value="HAMP_dom"/>
</dbReference>
<comment type="subcellular location">
    <subcellularLocation>
        <location evidence="2">Cell membrane</location>
        <topology evidence="2">Multi-pass membrane protein</topology>
    </subcellularLocation>
</comment>
<dbReference type="SUPFAM" id="SSF158472">
    <property type="entry name" value="HAMP domain-like"/>
    <property type="match status" value="1"/>
</dbReference>
<evidence type="ECO:0000259" key="13">
    <source>
        <dbReference type="PROSITE" id="PS50109"/>
    </source>
</evidence>
<keyword evidence="11" id="KW-0472">Membrane</keyword>
<dbReference type="Proteomes" id="UP001232992">
    <property type="component" value="Unassembled WGS sequence"/>
</dbReference>
<comment type="catalytic activity">
    <reaction evidence="1">
        <text>ATP + protein L-histidine = ADP + protein N-phospho-L-histidine.</text>
        <dbReference type="EC" id="2.7.13.3"/>
    </reaction>
</comment>
<gene>
    <name evidence="15" type="ORF">PMH09_16820</name>
</gene>
<proteinExistence type="predicted"/>
<dbReference type="PANTHER" id="PTHR43065">
    <property type="entry name" value="SENSOR HISTIDINE KINASE"/>
    <property type="match status" value="1"/>
</dbReference>
<dbReference type="SUPFAM" id="SSF47384">
    <property type="entry name" value="Homodimeric domain of signal transducing histidine kinase"/>
    <property type="match status" value="1"/>
</dbReference>
<dbReference type="PRINTS" id="PR00344">
    <property type="entry name" value="BCTRLSENSOR"/>
</dbReference>
<dbReference type="PROSITE" id="PS50885">
    <property type="entry name" value="HAMP"/>
    <property type="match status" value="1"/>
</dbReference>
<evidence type="ECO:0000256" key="8">
    <source>
        <dbReference type="ARBA" id="ARBA00022777"/>
    </source>
</evidence>
<feature type="domain" description="Histidine kinase" evidence="13">
    <location>
        <begin position="404"/>
        <end position="662"/>
    </location>
</feature>
<evidence type="ECO:0000256" key="7">
    <source>
        <dbReference type="ARBA" id="ARBA00022692"/>
    </source>
</evidence>
<organism evidence="15 16">
    <name type="scientific">Roseofilum casamattae BLCC-M143</name>
    <dbReference type="NCBI Taxonomy" id="3022442"/>
    <lineage>
        <taxon>Bacteria</taxon>
        <taxon>Bacillati</taxon>
        <taxon>Cyanobacteriota</taxon>
        <taxon>Cyanophyceae</taxon>
        <taxon>Desertifilales</taxon>
        <taxon>Desertifilaceae</taxon>
        <taxon>Roseofilum</taxon>
        <taxon>Roseofilum casamattae</taxon>
    </lineage>
</organism>
<dbReference type="Pfam" id="PF02743">
    <property type="entry name" value="dCache_1"/>
    <property type="match status" value="1"/>
</dbReference>
<accession>A0ABT7C2U1</accession>
<dbReference type="InterPro" id="IPR036097">
    <property type="entry name" value="HisK_dim/P_sf"/>
</dbReference>
<evidence type="ECO:0000313" key="15">
    <source>
        <dbReference type="EMBL" id="MDJ1184853.1"/>
    </source>
</evidence>
<dbReference type="EMBL" id="JAQOSQ010000021">
    <property type="protein sequence ID" value="MDJ1184853.1"/>
    <property type="molecule type" value="Genomic_DNA"/>
</dbReference>
<dbReference type="RefSeq" id="WP_283759510.1">
    <property type="nucleotide sequence ID" value="NZ_JAQOSQ010000021.1"/>
</dbReference>
<evidence type="ECO:0000256" key="1">
    <source>
        <dbReference type="ARBA" id="ARBA00000085"/>
    </source>
</evidence>
<dbReference type="EC" id="2.7.13.3" evidence="3"/>
<evidence type="ECO:0000256" key="9">
    <source>
        <dbReference type="ARBA" id="ARBA00022989"/>
    </source>
</evidence>
<dbReference type="CDD" id="cd18774">
    <property type="entry name" value="PDC2_HK_sensor"/>
    <property type="match status" value="1"/>
</dbReference>
<dbReference type="Pfam" id="PF00672">
    <property type="entry name" value="HAMP"/>
    <property type="match status" value="1"/>
</dbReference>
<dbReference type="InterPro" id="IPR003661">
    <property type="entry name" value="HisK_dim/P_dom"/>
</dbReference>
<feature type="domain" description="HAMP" evidence="14">
    <location>
        <begin position="303"/>
        <end position="355"/>
    </location>
</feature>
<dbReference type="InterPro" id="IPR004358">
    <property type="entry name" value="Sig_transdc_His_kin-like_C"/>
</dbReference>
<evidence type="ECO:0000256" key="10">
    <source>
        <dbReference type="ARBA" id="ARBA00023012"/>
    </source>
</evidence>
<sequence length="662" mass="74435">MTVLIVLGVLPVVFTALRLEQFHTATILQNDAGKILAVKAERLADNITQWDRIDTLMLQNLSQQPGLAQMTPQELYPLLQSTHQTYGNSIRSIGIADLEGNFIASSETELSKSANVSDRRWFQSALSGQPITREVIPSEISEELLLVIAVPIVDRKDNIPKLRGVLRAIVDFQEIDAAVAKAHAGDTKYTLLVDETGKLLASDHKHYHSFAHEPLELEPLKDFSTYTPVRSLLEGNDGLLEFTDDRGIAWLARVASLPNGWGIVLMQEEQDIIAQERSHRRSAFLLGMSSLTIVGIITWYFSHWVTQPLTDLTEAVFKLSNGQWKQRVEIAHNDELGSLAYAFNSMARQLEQSFTELATAKEDLEVRVDERTQELHHTLQQLQQAQAQMVQHEKMSSLGQMVAGLAHEINNPVSFIHGNLSHAQTYMEDLLAIVELYQAYYPHPPEEIQNELDAIDMEFIIEDFAKMLQSMNLGTMRIREIVKSLRTFARLDEADFKSVDVREGIESTLMILQGRLNCCDSQQPINIVTCYGELPEIACYPGQLNQVLMNLIANAIDTLEERNHQFSPEQLQAEPSTIWITTEMGDRDWISIRIRDNGLGIPEHLQSRLFDPFFTTKPIGQGTGLGLSISYQVITQTHKGRLSFVSTPGKGTEFAIAIPIEQ</sequence>
<reference evidence="15 16" key="1">
    <citation type="submission" date="2023-01" db="EMBL/GenBank/DDBJ databases">
        <title>Novel diversity within Roseofilum (Cyanobacteria; Desertifilaceae) from marine benthic mats with descriptions of four novel species.</title>
        <authorList>
            <person name="Wang Y."/>
            <person name="Berthold D.E."/>
            <person name="Hu J."/>
            <person name="Lefler F.W."/>
            <person name="Laughinghouse H.D. IV."/>
        </authorList>
    </citation>
    <scope>NUCLEOTIDE SEQUENCE [LARGE SCALE GENOMIC DNA]</scope>
    <source>
        <strain evidence="15 16">BLCC-M143</strain>
    </source>
</reference>
<comment type="caution">
    <text evidence="15">The sequence shown here is derived from an EMBL/GenBank/DDBJ whole genome shotgun (WGS) entry which is preliminary data.</text>
</comment>
<dbReference type="CDD" id="cd12914">
    <property type="entry name" value="PDC1_DGC_like"/>
    <property type="match status" value="1"/>
</dbReference>
<evidence type="ECO:0000256" key="3">
    <source>
        <dbReference type="ARBA" id="ARBA00012438"/>
    </source>
</evidence>
<dbReference type="SMART" id="SM00304">
    <property type="entry name" value="HAMP"/>
    <property type="match status" value="1"/>
</dbReference>
<dbReference type="Gene3D" id="3.30.450.20">
    <property type="entry name" value="PAS domain"/>
    <property type="match status" value="1"/>
</dbReference>
<protein>
    <recommendedName>
        <fullName evidence="3">histidine kinase</fullName>
        <ecNumber evidence="3">2.7.13.3</ecNumber>
    </recommendedName>
</protein>
<keyword evidence="7" id="KW-0812">Transmembrane</keyword>
<keyword evidence="5" id="KW-0597">Phosphoprotein</keyword>
<evidence type="ECO:0000256" key="5">
    <source>
        <dbReference type="ARBA" id="ARBA00022553"/>
    </source>
</evidence>
<dbReference type="Pfam" id="PF02518">
    <property type="entry name" value="HATPase_c"/>
    <property type="match status" value="1"/>
</dbReference>